<dbReference type="Pfam" id="PF14326">
    <property type="entry name" value="DUF4384"/>
    <property type="match status" value="1"/>
</dbReference>
<dbReference type="KEGG" id="age:AA314_10002"/>
<feature type="transmembrane region" description="Helical" evidence="1">
    <location>
        <begin position="77"/>
        <end position="96"/>
    </location>
</feature>
<keyword evidence="1" id="KW-0812">Transmembrane</keyword>
<dbReference type="Proteomes" id="UP000256345">
    <property type="component" value="Unassembled WGS sequence"/>
</dbReference>
<evidence type="ECO:0000313" key="4">
    <source>
        <dbReference type="EMBL" id="REG14177.1"/>
    </source>
</evidence>
<dbReference type="Proteomes" id="UP000035579">
    <property type="component" value="Chromosome"/>
</dbReference>
<dbReference type="AlphaFoldDB" id="A0AAC8QJI0"/>
<accession>A0AAC8QJI0</accession>
<dbReference type="EMBL" id="CP011509">
    <property type="protein sequence ID" value="AKJ08376.1"/>
    <property type="molecule type" value="Genomic_DNA"/>
</dbReference>
<dbReference type="InterPro" id="IPR025493">
    <property type="entry name" value="DUF4384"/>
</dbReference>
<evidence type="ECO:0000259" key="2">
    <source>
        <dbReference type="Pfam" id="PF14326"/>
    </source>
</evidence>
<dbReference type="EMBL" id="QUMU01000043">
    <property type="protein sequence ID" value="REG14177.1"/>
    <property type="molecule type" value="Genomic_DNA"/>
</dbReference>
<evidence type="ECO:0000313" key="6">
    <source>
        <dbReference type="Proteomes" id="UP000256345"/>
    </source>
</evidence>
<feature type="domain" description="DUF4384" evidence="2">
    <location>
        <begin position="134"/>
        <end position="207"/>
    </location>
</feature>
<gene>
    <name evidence="3" type="ORF">AA314_10002</name>
    <name evidence="4" type="ORF">ATI61_1433</name>
</gene>
<evidence type="ECO:0000313" key="3">
    <source>
        <dbReference type="EMBL" id="AKJ08376.1"/>
    </source>
</evidence>
<protein>
    <submittedName>
        <fullName evidence="3">ActD</fullName>
    </submittedName>
    <submittedName>
        <fullName evidence="4">Uncharacterized protein DUF4384</fullName>
    </submittedName>
</protein>
<dbReference type="RefSeq" id="WP_053067351.1">
    <property type="nucleotide sequence ID" value="NZ_CP011509.1"/>
</dbReference>
<organism evidence="3 5">
    <name type="scientific">Archangium gephyra</name>
    <dbReference type="NCBI Taxonomy" id="48"/>
    <lineage>
        <taxon>Bacteria</taxon>
        <taxon>Pseudomonadati</taxon>
        <taxon>Myxococcota</taxon>
        <taxon>Myxococcia</taxon>
        <taxon>Myxococcales</taxon>
        <taxon>Cystobacterineae</taxon>
        <taxon>Archangiaceae</taxon>
        <taxon>Archangium</taxon>
    </lineage>
</organism>
<reference evidence="4 6" key="2">
    <citation type="submission" date="2018-08" db="EMBL/GenBank/DDBJ databases">
        <title>Genomic Encyclopedia of Archaeal and Bacterial Type Strains, Phase II (KMG-II): from individual species to whole genera.</title>
        <authorList>
            <person name="Goeker M."/>
        </authorList>
    </citation>
    <scope>NUCLEOTIDE SEQUENCE [LARGE SCALE GENOMIC DNA]</scope>
    <source>
        <strain evidence="4 6">DSM 2261</strain>
    </source>
</reference>
<keyword evidence="1" id="KW-0472">Membrane</keyword>
<proteinExistence type="predicted"/>
<keyword evidence="6" id="KW-1185">Reference proteome</keyword>
<keyword evidence="1" id="KW-1133">Transmembrane helix</keyword>
<evidence type="ECO:0000256" key="1">
    <source>
        <dbReference type="SAM" id="Phobius"/>
    </source>
</evidence>
<evidence type="ECO:0000313" key="5">
    <source>
        <dbReference type="Proteomes" id="UP000035579"/>
    </source>
</evidence>
<name>A0AAC8QJI0_9BACT</name>
<reference evidence="3 5" key="1">
    <citation type="submission" date="2015-05" db="EMBL/GenBank/DDBJ databases">
        <title>Genome assembly of Archangium gephyra DSM 2261.</title>
        <authorList>
            <person name="Sharma G."/>
            <person name="Subramanian S."/>
        </authorList>
    </citation>
    <scope>NUCLEOTIDE SEQUENCE [LARGE SCALE GENOMIC DNA]</scope>
    <source>
        <strain evidence="3 5">DSM 2261</strain>
    </source>
</reference>
<sequence length="242" mass="25327">MSQQGRRLQDAVLDMYLTGSLDPEARGRVESVLEGSEADRARLAELRADSEAFLVRHPPAAFVARLEPAPRGSTRRWGLLLGPALAACVAAVLVALPPRPEEAPPAYVAKGGLVLGVYRLREGTGVPVEPGETLAAGDALRFEVKAGANGYVAVLSRDGAGRVTVYHPYGGAAAVAYTPQQPVLPGSIELDGTPGAEELYALFSPEPFALAPAVEALSSGTPLESALPGAVRISRARFDKRP</sequence>